<dbReference type="PANTHER" id="PTHR37888:SF4">
    <property type="entry name" value="OS07G0565300 PROTEIN"/>
    <property type="match status" value="1"/>
</dbReference>
<dbReference type="InterPro" id="IPR036427">
    <property type="entry name" value="Bromodomain-like_sf"/>
</dbReference>
<evidence type="ECO:0000256" key="1">
    <source>
        <dbReference type="ARBA" id="ARBA00023117"/>
    </source>
</evidence>
<evidence type="ECO:0000256" key="2">
    <source>
        <dbReference type="SAM" id="MobiDB-lite"/>
    </source>
</evidence>
<dbReference type="OrthoDB" id="1742084at2759"/>
<feature type="compositionally biased region" description="Basic residues" evidence="2">
    <location>
        <begin position="454"/>
        <end position="466"/>
    </location>
</feature>
<dbReference type="Proteomes" id="UP000634136">
    <property type="component" value="Unassembled WGS sequence"/>
</dbReference>
<feature type="region of interest" description="Disordered" evidence="2">
    <location>
        <begin position="193"/>
        <end position="216"/>
    </location>
</feature>
<dbReference type="AlphaFoldDB" id="A0A834VZ50"/>
<feature type="compositionally biased region" description="Basic and acidic residues" evidence="2">
    <location>
        <begin position="158"/>
        <end position="173"/>
    </location>
</feature>
<feature type="region of interest" description="Disordered" evidence="2">
    <location>
        <begin position="154"/>
        <end position="174"/>
    </location>
</feature>
<accession>A0A834VZ50</accession>
<feature type="region of interest" description="Disordered" evidence="2">
    <location>
        <begin position="412"/>
        <end position="487"/>
    </location>
</feature>
<evidence type="ECO:0000313" key="4">
    <source>
        <dbReference type="Proteomes" id="UP000634136"/>
    </source>
</evidence>
<feature type="compositionally biased region" description="Basic and acidic residues" evidence="2">
    <location>
        <begin position="193"/>
        <end position="202"/>
    </location>
</feature>
<dbReference type="PANTHER" id="PTHR37888">
    <property type="entry name" value="DNA-BINDING BROMODOMAIN-CONTAINING PROTEIN"/>
    <property type="match status" value="1"/>
</dbReference>
<name>A0A834VZ50_9FABA</name>
<reference evidence="3" key="1">
    <citation type="submission" date="2020-09" db="EMBL/GenBank/DDBJ databases">
        <title>Genome-Enabled Discovery of Anthraquinone Biosynthesis in Senna tora.</title>
        <authorList>
            <person name="Kang S.-H."/>
            <person name="Pandey R.P."/>
            <person name="Lee C.-M."/>
            <person name="Sim J.-S."/>
            <person name="Jeong J.-T."/>
            <person name="Choi B.-S."/>
            <person name="Jung M."/>
            <person name="Ginzburg D."/>
            <person name="Zhao K."/>
            <person name="Won S.Y."/>
            <person name="Oh T.-J."/>
            <person name="Yu Y."/>
            <person name="Kim N.-H."/>
            <person name="Lee O.R."/>
            <person name="Lee T.-H."/>
            <person name="Bashyal P."/>
            <person name="Kim T.-S."/>
            <person name="Lee W.-H."/>
            <person name="Kawkins C."/>
            <person name="Kim C.-K."/>
            <person name="Kim J.S."/>
            <person name="Ahn B.O."/>
            <person name="Rhee S.Y."/>
            <person name="Sohng J.K."/>
        </authorList>
    </citation>
    <scope>NUCLEOTIDE SEQUENCE</scope>
    <source>
        <tissue evidence="3">Leaf</tissue>
    </source>
</reference>
<sequence length="487" mass="53354">MLSSLRTNPSSLSFPFLFGVFSLPYCLRPGRAVAFVERAAAIASVRRDIEIKVVTKVVLIRVVHVDGDGDGGVGSWGTWDELLLGGAVLRHGTRDWDVVAAELRARTILSTLSPPRCVKPSMKTCNNVTLVLEEKSGRAEESLRTIGKIQSVRISQGRQKDEKERDDCDDAHNINESGGVQVVRVEQKLLERVESSTKETSSKDGLSAGSFTHETTRTKWSPCEQDMEDTKPEASHSCDDDEYEEKVSNLVIDRRQVWETVSFLLDSSSTGDVAVLSGCKENSTTNIINCAVEDQDQSRSFKKEGVEFLMQILDSVLENKVASAFRRRLDSQKRGRDLLLLTNNALVFYSKTTREYKSALLLRDHVTKKLRSSILPTQQHNGSVIKVAAAHNNNASVKPRSVRPGNRKIVAAKVDGGGSINSASRKSGGKVNSNNSPSPSPLSLPLPLQESLALKKKGIGRPKRVGRGSAGQVPVMGVKGKRRVRAK</sequence>
<dbReference type="SUPFAM" id="SSF47370">
    <property type="entry name" value="Bromodomain"/>
    <property type="match status" value="1"/>
</dbReference>
<dbReference type="EMBL" id="JAAIUW010000013">
    <property type="protein sequence ID" value="KAF7803523.1"/>
    <property type="molecule type" value="Genomic_DNA"/>
</dbReference>
<keyword evidence="1" id="KW-0103">Bromodomain</keyword>
<keyword evidence="4" id="KW-1185">Reference proteome</keyword>
<organism evidence="3 4">
    <name type="scientific">Senna tora</name>
    <dbReference type="NCBI Taxonomy" id="362788"/>
    <lineage>
        <taxon>Eukaryota</taxon>
        <taxon>Viridiplantae</taxon>
        <taxon>Streptophyta</taxon>
        <taxon>Embryophyta</taxon>
        <taxon>Tracheophyta</taxon>
        <taxon>Spermatophyta</taxon>
        <taxon>Magnoliopsida</taxon>
        <taxon>eudicotyledons</taxon>
        <taxon>Gunneridae</taxon>
        <taxon>Pentapetalae</taxon>
        <taxon>rosids</taxon>
        <taxon>fabids</taxon>
        <taxon>Fabales</taxon>
        <taxon>Fabaceae</taxon>
        <taxon>Caesalpinioideae</taxon>
        <taxon>Cassia clade</taxon>
        <taxon>Senna</taxon>
    </lineage>
</organism>
<proteinExistence type="predicted"/>
<evidence type="ECO:0000313" key="3">
    <source>
        <dbReference type="EMBL" id="KAF7803523.1"/>
    </source>
</evidence>
<protein>
    <submittedName>
        <fullName evidence="3">Uncharacterized protein</fullName>
    </submittedName>
</protein>
<gene>
    <name evidence="3" type="ORF">G2W53_042634</name>
</gene>
<comment type="caution">
    <text evidence="3">The sequence shown here is derived from an EMBL/GenBank/DDBJ whole genome shotgun (WGS) entry which is preliminary data.</text>
</comment>